<dbReference type="HOGENOM" id="CLU_034652_3_3_6"/>
<dbReference type="Proteomes" id="UP000000753">
    <property type="component" value="Chromosome"/>
</dbReference>
<dbReference type="GO" id="GO:0046872">
    <property type="term" value="F:metal ion binding"/>
    <property type="evidence" value="ECO:0007669"/>
    <property type="project" value="UniProtKB-KW"/>
</dbReference>
<feature type="compositionally biased region" description="Polar residues" evidence="8">
    <location>
        <begin position="391"/>
        <end position="407"/>
    </location>
</feature>
<keyword evidence="3 7" id="KW-0479">Metal-binding</keyword>
<dbReference type="SUPFAM" id="SSF46626">
    <property type="entry name" value="Cytochrome c"/>
    <property type="match status" value="2"/>
</dbReference>
<evidence type="ECO:0000256" key="1">
    <source>
        <dbReference type="ARBA" id="ARBA00004196"/>
    </source>
</evidence>
<evidence type="ECO:0000313" key="10">
    <source>
        <dbReference type="EMBL" id="ACJ30804.1"/>
    </source>
</evidence>
<reference evidence="10 11" key="1">
    <citation type="journal article" date="2008" name="PLoS ONE">
        <title>Environmental adaptation: genomic analysis of the piezotolerant and psychrotolerant deep-sea iron reducing bacterium Shewanella piezotolerans WP3.</title>
        <authorList>
            <person name="Wang F."/>
            <person name="Wang J."/>
            <person name="Jian H."/>
            <person name="Zhang B."/>
            <person name="Li S."/>
            <person name="Wang F."/>
            <person name="Zeng X."/>
            <person name="Gao L."/>
            <person name="Bartlett D.H."/>
            <person name="Yu J."/>
            <person name="Hu S."/>
            <person name="Xiao X."/>
        </authorList>
    </citation>
    <scope>NUCLEOTIDE SEQUENCE [LARGE SCALE GENOMIC DNA]</scope>
    <source>
        <strain evidence="11">WP3 / JCM 13877</strain>
    </source>
</reference>
<dbReference type="Gene3D" id="1.10.760.10">
    <property type="entry name" value="Cytochrome c-like domain"/>
    <property type="match status" value="2"/>
</dbReference>
<dbReference type="OrthoDB" id="9805202at2"/>
<evidence type="ECO:0000256" key="4">
    <source>
        <dbReference type="ARBA" id="ARBA00022729"/>
    </source>
</evidence>
<dbReference type="PROSITE" id="PS51007">
    <property type="entry name" value="CYTC"/>
    <property type="match status" value="1"/>
</dbReference>
<evidence type="ECO:0000313" key="11">
    <source>
        <dbReference type="Proteomes" id="UP000000753"/>
    </source>
</evidence>
<evidence type="ECO:0000256" key="8">
    <source>
        <dbReference type="SAM" id="MobiDB-lite"/>
    </source>
</evidence>
<sequence length="511" mass="55389">MPLNHSSSPAISSIFLAVFITACGGDSSSEAEITPTPIAPDTPVAPVNSAPVLTLTTTTVSIDSQGSTSIGVSATDADSDQLTYSLNNPPLISSEIIADQLIITAEEVQTQQVQNLTVSLFDGQITVEQTIEITINPLAQQSVLQLPQTPFNYAVIALPLHYTTNAFPSNFIFQTAAIESDNTPENNPISDHGATLGRVLFYDTKLSFNDTVSCASCHVQAEGFSDSRRLSIGFDGGETRRHSMSLANARFYQTGKFFWDERADTLEQQVLMPIQDEVEMGLTLTQLVDVVAAQPYYNSLFINAFGDDEVSSERISFALSQFIRAMVSIDAKYDQGRLTVNNPLDDFSNFSVDENAGKRLFMQFRDGIPPCTSCHSSEAFVGPLIGEDSNATTSASNNGLDANSDSDQGVFESTGAMGHRGKFKSPSLKNIGVTAPYMHDGRFDTLAEVVEHYSSGIEAHPTLQALLKDADGNPVRYNFSATEQAQLVAFLETLTDETLLTDEKFSDPFVR</sequence>
<protein>
    <submittedName>
        <fullName evidence="10">Probable cytochrome-c peroxidase</fullName>
        <ecNumber evidence="10">1.11.1.5</ecNumber>
    </submittedName>
</protein>
<name>B8CT28_SHEPW</name>
<keyword evidence="11" id="KW-1185">Reference proteome</keyword>
<dbReference type="InterPro" id="IPR004852">
    <property type="entry name" value="Di-haem_cyt_c_peroxidsae"/>
</dbReference>
<organism evidence="10 11">
    <name type="scientific">Shewanella piezotolerans (strain WP3 / JCM 13877)</name>
    <dbReference type="NCBI Taxonomy" id="225849"/>
    <lineage>
        <taxon>Bacteria</taxon>
        <taxon>Pseudomonadati</taxon>
        <taxon>Pseudomonadota</taxon>
        <taxon>Gammaproteobacteria</taxon>
        <taxon>Alteromonadales</taxon>
        <taxon>Shewanellaceae</taxon>
        <taxon>Shewanella</taxon>
    </lineage>
</organism>
<gene>
    <name evidence="10" type="ordered locus">swp_4142</name>
</gene>
<keyword evidence="10" id="KW-0575">Peroxidase</keyword>
<evidence type="ECO:0000256" key="5">
    <source>
        <dbReference type="ARBA" id="ARBA00023002"/>
    </source>
</evidence>
<dbReference type="PANTHER" id="PTHR30600:SF10">
    <property type="entry name" value="BLL6722 PROTEIN"/>
    <property type="match status" value="1"/>
</dbReference>
<dbReference type="InterPro" id="IPR051395">
    <property type="entry name" value="Cytochrome_c_Peroxidase/MauG"/>
</dbReference>
<dbReference type="KEGG" id="swp:swp_4142"/>
<comment type="subcellular location">
    <subcellularLocation>
        <location evidence="1">Cell envelope</location>
    </subcellularLocation>
</comment>
<keyword evidence="2 7" id="KW-0349">Heme</keyword>
<feature type="region of interest" description="Disordered" evidence="8">
    <location>
        <begin position="391"/>
        <end position="422"/>
    </location>
</feature>
<dbReference type="STRING" id="225849.swp_4142"/>
<evidence type="ECO:0000256" key="2">
    <source>
        <dbReference type="ARBA" id="ARBA00022617"/>
    </source>
</evidence>
<proteinExistence type="predicted"/>
<dbReference type="Pfam" id="PF03150">
    <property type="entry name" value="CCP_MauG"/>
    <property type="match status" value="1"/>
</dbReference>
<evidence type="ECO:0000256" key="7">
    <source>
        <dbReference type="PROSITE-ProRule" id="PRU00433"/>
    </source>
</evidence>
<keyword evidence="6 7" id="KW-0408">Iron</keyword>
<dbReference type="InterPro" id="IPR009056">
    <property type="entry name" value="Cyt_c-like_dom"/>
</dbReference>
<dbReference type="AlphaFoldDB" id="B8CT28"/>
<dbReference type="EC" id="1.11.1.5" evidence="10"/>
<dbReference type="GO" id="GO:0009055">
    <property type="term" value="F:electron transfer activity"/>
    <property type="evidence" value="ECO:0007669"/>
    <property type="project" value="InterPro"/>
</dbReference>
<evidence type="ECO:0000256" key="6">
    <source>
        <dbReference type="ARBA" id="ARBA00023004"/>
    </source>
</evidence>
<dbReference type="GO" id="GO:0004130">
    <property type="term" value="F:cytochrome-c peroxidase activity"/>
    <property type="evidence" value="ECO:0007669"/>
    <property type="project" value="UniProtKB-EC"/>
</dbReference>
<dbReference type="RefSeq" id="WP_020914144.1">
    <property type="nucleotide sequence ID" value="NC_011566.1"/>
</dbReference>
<keyword evidence="4" id="KW-0732">Signal</keyword>
<evidence type="ECO:0000256" key="3">
    <source>
        <dbReference type="ARBA" id="ARBA00022723"/>
    </source>
</evidence>
<dbReference type="EMBL" id="CP000472">
    <property type="protein sequence ID" value="ACJ30804.1"/>
    <property type="molecule type" value="Genomic_DNA"/>
</dbReference>
<accession>B8CT28</accession>
<evidence type="ECO:0000259" key="9">
    <source>
        <dbReference type="PROSITE" id="PS51007"/>
    </source>
</evidence>
<dbReference type="GO" id="GO:0020037">
    <property type="term" value="F:heme binding"/>
    <property type="evidence" value="ECO:0007669"/>
    <property type="project" value="InterPro"/>
</dbReference>
<dbReference type="GO" id="GO:0030313">
    <property type="term" value="C:cell envelope"/>
    <property type="evidence" value="ECO:0007669"/>
    <property type="project" value="UniProtKB-SubCell"/>
</dbReference>
<keyword evidence="5 10" id="KW-0560">Oxidoreductase</keyword>
<dbReference type="eggNOG" id="COG1858">
    <property type="taxonomic scope" value="Bacteria"/>
</dbReference>
<dbReference type="InterPro" id="IPR036909">
    <property type="entry name" value="Cyt_c-like_dom_sf"/>
</dbReference>
<dbReference type="PANTHER" id="PTHR30600">
    <property type="entry name" value="CYTOCHROME C PEROXIDASE-RELATED"/>
    <property type="match status" value="1"/>
</dbReference>
<feature type="domain" description="Cytochrome c" evidence="9">
    <location>
        <begin position="352"/>
        <end position="495"/>
    </location>
</feature>